<proteinExistence type="predicted"/>
<dbReference type="Proteomes" id="UP000327157">
    <property type="component" value="Chromosome 11"/>
</dbReference>
<reference evidence="3" key="2">
    <citation type="submission" date="2019-10" db="EMBL/GenBank/DDBJ databases">
        <title>A de novo genome assembly of a pear dwarfing rootstock.</title>
        <authorList>
            <person name="Wang F."/>
            <person name="Wang J."/>
            <person name="Li S."/>
            <person name="Zhang Y."/>
            <person name="Fang M."/>
            <person name="Ma L."/>
            <person name="Zhao Y."/>
            <person name="Jiang S."/>
        </authorList>
    </citation>
    <scope>NUCLEOTIDE SEQUENCE [LARGE SCALE GENOMIC DNA]</scope>
</reference>
<feature type="compositionally biased region" description="Polar residues" evidence="1">
    <location>
        <begin position="344"/>
        <end position="355"/>
    </location>
</feature>
<keyword evidence="3" id="KW-1185">Reference proteome</keyword>
<accession>A0A5N5FSU4</accession>
<reference evidence="2 3" key="1">
    <citation type="submission" date="2019-09" db="EMBL/GenBank/DDBJ databases">
        <authorList>
            <person name="Ou C."/>
        </authorList>
    </citation>
    <scope>NUCLEOTIDE SEQUENCE [LARGE SCALE GENOMIC DNA]</scope>
    <source>
        <strain evidence="2">S2</strain>
        <tissue evidence="2">Leaf</tissue>
    </source>
</reference>
<dbReference type="AlphaFoldDB" id="A0A5N5FSU4"/>
<organism evidence="2 3">
    <name type="scientific">Pyrus ussuriensis x Pyrus communis</name>
    <dbReference type="NCBI Taxonomy" id="2448454"/>
    <lineage>
        <taxon>Eukaryota</taxon>
        <taxon>Viridiplantae</taxon>
        <taxon>Streptophyta</taxon>
        <taxon>Embryophyta</taxon>
        <taxon>Tracheophyta</taxon>
        <taxon>Spermatophyta</taxon>
        <taxon>Magnoliopsida</taxon>
        <taxon>eudicotyledons</taxon>
        <taxon>Gunneridae</taxon>
        <taxon>Pentapetalae</taxon>
        <taxon>rosids</taxon>
        <taxon>fabids</taxon>
        <taxon>Rosales</taxon>
        <taxon>Rosaceae</taxon>
        <taxon>Amygdaloideae</taxon>
        <taxon>Maleae</taxon>
        <taxon>Pyrus</taxon>
    </lineage>
</organism>
<evidence type="ECO:0000313" key="2">
    <source>
        <dbReference type="EMBL" id="KAB2606218.1"/>
    </source>
</evidence>
<feature type="region of interest" description="Disordered" evidence="1">
    <location>
        <begin position="269"/>
        <end position="355"/>
    </location>
</feature>
<evidence type="ECO:0000256" key="1">
    <source>
        <dbReference type="SAM" id="MobiDB-lite"/>
    </source>
</evidence>
<feature type="compositionally biased region" description="Acidic residues" evidence="1">
    <location>
        <begin position="307"/>
        <end position="327"/>
    </location>
</feature>
<dbReference type="EMBL" id="SMOL01000559">
    <property type="protein sequence ID" value="KAB2606218.1"/>
    <property type="molecule type" value="Genomic_DNA"/>
</dbReference>
<reference evidence="2 3" key="3">
    <citation type="submission" date="2019-11" db="EMBL/GenBank/DDBJ databases">
        <title>A de novo genome assembly of a pear dwarfing rootstock.</title>
        <authorList>
            <person name="Wang F."/>
            <person name="Wang J."/>
            <person name="Li S."/>
            <person name="Zhang Y."/>
            <person name="Fang M."/>
            <person name="Ma L."/>
            <person name="Zhao Y."/>
            <person name="Jiang S."/>
        </authorList>
    </citation>
    <scope>NUCLEOTIDE SEQUENCE [LARGE SCALE GENOMIC DNA]</scope>
    <source>
        <strain evidence="2">S2</strain>
        <tissue evidence="2">Leaf</tissue>
    </source>
</reference>
<protein>
    <submittedName>
        <fullName evidence="2">Uncharacterized protein</fullName>
    </submittedName>
</protein>
<name>A0A5N5FSU4_9ROSA</name>
<gene>
    <name evidence="2" type="ORF">D8674_005935</name>
</gene>
<comment type="caution">
    <text evidence="2">The sequence shown here is derived from an EMBL/GenBank/DDBJ whole genome shotgun (WGS) entry which is preliminary data.</text>
</comment>
<feature type="compositionally biased region" description="Basic and acidic residues" evidence="1">
    <location>
        <begin position="295"/>
        <end position="306"/>
    </location>
</feature>
<sequence length="355" mass="38687">MVSSSSKTLVDELFSTDDRLQRGKPFRFFGFQNDVFKDVEPSPDLVPLIDPKYISRCCIEHGRILVVPGEFAPTLENVDNLLHLPIVGNVDPFYYDIYRANVEVFNVLKKSVPTSPSKCRVCKDANVKLIPLFENLDFPSLTEKSLALLALSVPFLGEDSKEKSDVYAPFLSLSTIWLWTSGNVSLPLLSFMVTATKVVFHLSSHSRLVLNTAATTSSSKRHCPPTAERGNVFVDSSQSVKKSRTFGDGRGKPIVTKALVALAGPSRKVRGAQVSASSGTPKPAEYLDINDASEEERNTSDVTDDKVVDEDQEAKESVENDDVSEEEPSGKSGGKVNGSDVNFDDSSGSISSNDA</sequence>
<dbReference type="OrthoDB" id="1194658at2759"/>
<evidence type="ECO:0000313" key="3">
    <source>
        <dbReference type="Proteomes" id="UP000327157"/>
    </source>
</evidence>